<reference evidence="1 2" key="1">
    <citation type="submission" date="2016-10" db="EMBL/GenBank/DDBJ databases">
        <title>Comparative genomics uncovers the prolific and rare metabolic potential of the cyanobacterial genus Moorea.</title>
        <authorList>
            <person name="Leao T."/>
            <person name="Castelao G."/>
            <person name="Korobeynikov A."/>
            <person name="Monroe E.A."/>
            <person name="Podell S."/>
            <person name="Glukhov E."/>
            <person name="Allen E."/>
            <person name="Gerwick W.H."/>
            <person name="Gerwick L."/>
        </authorList>
    </citation>
    <scope>NUCLEOTIDE SEQUENCE [LARGE SCALE GENOMIC DNA]</scope>
    <source>
        <strain evidence="1 2">PNG5-198</strain>
    </source>
</reference>
<dbReference type="Proteomes" id="UP000186657">
    <property type="component" value="Unassembled WGS sequence"/>
</dbReference>
<name>A0A1U7N4C1_9CYAN</name>
<organism evidence="1 2">
    <name type="scientific">Moorena bouillonii PNG</name>
    <dbReference type="NCBI Taxonomy" id="568701"/>
    <lineage>
        <taxon>Bacteria</taxon>
        <taxon>Bacillati</taxon>
        <taxon>Cyanobacteriota</taxon>
        <taxon>Cyanophyceae</taxon>
        <taxon>Coleofasciculales</taxon>
        <taxon>Coleofasciculaceae</taxon>
        <taxon>Moorena</taxon>
    </lineage>
</organism>
<protein>
    <submittedName>
        <fullName evidence="1">Uncharacterized protein</fullName>
    </submittedName>
</protein>
<proteinExistence type="predicted"/>
<accession>A0A1U7N4C1</accession>
<sequence length="70" mass="7774">MQVQAWHQGTTNPNFVDQGDSNMYNTSVLIPGTQLPDQAADFGVSQNYPLVEQIYWFSLVVTPSKLGVTK</sequence>
<keyword evidence="2" id="KW-1185">Reference proteome</keyword>
<dbReference type="AlphaFoldDB" id="A0A1U7N4C1"/>
<dbReference type="EMBL" id="MKZS01000001">
    <property type="protein sequence ID" value="OLT60800.1"/>
    <property type="molecule type" value="Genomic_DNA"/>
</dbReference>
<comment type="caution">
    <text evidence="1">The sequence shown here is derived from an EMBL/GenBank/DDBJ whole genome shotgun (WGS) entry which is preliminary data.</text>
</comment>
<gene>
    <name evidence="1" type="ORF">BJP37_19050</name>
</gene>
<evidence type="ECO:0000313" key="1">
    <source>
        <dbReference type="EMBL" id="OLT60800.1"/>
    </source>
</evidence>
<evidence type="ECO:0000313" key="2">
    <source>
        <dbReference type="Proteomes" id="UP000186657"/>
    </source>
</evidence>